<evidence type="ECO:0000256" key="6">
    <source>
        <dbReference type="SAM" id="Phobius"/>
    </source>
</evidence>
<reference evidence="8" key="2">
    <citation type="submission" date="2023-06" db="EMBL/GenBank/DDBJ databases">
        <authorList>
            <consortium name="Lawrence Berkeley National Laboratory"/>
            <person name="Haridas S."/>
            <person name="Hensen N."/>
            <person name="Bonometti L."/>
            <person name="Westerberg I."/>
            <person name="Brannstrom I.O."/>
            <person name="Guillou S."/>
            <person name="Cros-Aarteil S."/>
            <person name="Calhoun S."/>
            <person name="Kuo A."/>
            <person name="Mondo S."/>
            <person name="Pangilinan J."/>
            <person name="Riley R."/>
            <person name="Labutti K."/>
            <person name="Andreopoulos B."/>
            <person name="Lipzen A."/>
            <person name="Chen C."/>
            <person name="Yanf M."/>
            <person name="Daum C."/>
            <person name="Ng V."/>
            <person name="Clum A."/>
            <person name="Steindorff A."/>
            <person name="Ohm R."/>
            <person name="Martin F."/>
            <person name="Silar P."/>
            <person name="Natvig D."/>
            <person name="Lalanne C."/>
            <person name="Gautier V."/>
            <person name="Ament-Velasquez S.L."/>
            <person name="Kruys A."/>
            <person name="Hutchinson M.I."/>
            <person name="Powell A.J."/>
            <person name="Barry K."/>
            <person name="Miller A.N."/>
            <person name="Grigoriev I.V."/>
            <person name="Debuchy R."/>
            <person name="Gladieux P."/>
            <person name="Thoren M.H."/>
            <person name="Johannesson H."/>
        </authorList>
    </citation>
    <scope>NUCLEOTIDE SEQUENCE</scope>
    <source>
        <strain evidence="8">CBS 955.72</strain>
    </source>
</reference>
<feature type="transmembrane region" description="Helical" evidence="6">
    <location>
        <begin position="423"/>
        <end position="444"/>
    </location>
</feature>
<evidence type="ECO:0000256" key="2">
    <source>
        <dbReference type="ARBA" id="ARBA00022692"/>
    </source>
</evidence>
<dbReference type="InterPro" id="IPR003439">
    <property type="entry name" value="ABC_transporter-like_ATP-bd"/>
</dbReference>
<dbReference type="InterPro" id="IPR039421">
    <property type="entry name" value="Type_1_exporter"/>
</dbReference>
<evidence type="ECO:0000256" key="1">
    <source>
        <dbReference type="ARBA" id="ARBA00004141"/>
    </source>
</evidence>
<evidence type="ECO:0000256" key="4">
    <source>
        <dbReference type="ARBA" id="ARBA00023136"/>
    </source>
</evidence>
<dbReference type="GO" id="GO:0015421">
    <property type="term" value="F:ABC-type oligopeptide transporter activity"/>
    <property type="evidence" value="ECO:0007669"/>
    <property type="project" value="TreeGrafter"/>
</dbReference>
<dbReference type="SUPFAM" id="SSF90123">
    <property type="entry name" value="ABC transporter transmembrane region"/>
    <property type="match status" value="1"/>
</dbReference>
<dbReference type="Proteomes" id="UP001275084">
    <property type="component" value="Unassembled WGS sequence"/>
</dbReference>
<feature type="transmembrane region" description="Helical" evidence="6">
    <location>
        <begin position="306"/>
        <end position="326"/>
    </location>
</feature>
<dbReference type="EMBL" id="JAUIQD010000001">
    <property type="protein sequence ID" value="KAK3364551.1"/>
    <property type="molecule type" value="Genomic_DNA"/>
</dbReference>
<feature type="transmembrane region" description="Helical" evidence="6">
    <location>
        <begin position="282"/>
        <end position="300"/>
    </location>
</feature>
<dbReference type="GO" id="GO:0005524">
    <property type="term" value="F:ATP binding"/>
    <property type="evidence" value="ECO:0007669"/>
    <property type="project" value="InterPro"/>
</dbReference>
<dbReference type="Pfam" id="PF00005">
    <property type="entry name" value="ABC_tran"/>
    <property type="match status" value="1"/>
</dbReference>
<comment type="subcellular location">
    <subcellularLocation>
        <location evidence="1">Membrane</location>
        <topology evidence="1">Multi-pass membrane protein</topology>
    </subcellularLocation>
</comment>
<dbReference type="CDD" id="cd18578">
    <property type="entry name" value="ABC_6TM_Pgp_ABCB1_D2_like"/>
    <property type="match status" value="1"/>
</dbReference>
<evidence type="ECO:0000256" key="5">
    <source>
        <dbReference type="SAM" id="MobiDB-lite"/>
    </source>
</evidence>
<feature type="domain" description="ABC transmembrane type-1" evidence="7">
    <location>
        <begin position="205"/>
        <end position="450"/>
    </location>
</feature>
<organism evidence="8 9">
    <name type="scientific">Lasiosphaeria hispida</name>
    <dbReference type="NCBI Taxonomy" id="260671"/>
    <lineage>
        <taxon>Eukaryota</taxon>
        <taxon>Fungi</taxon>
        <taxon>Dikarya</taxon>
        <taxon>Ascomycota</taxon>
        <taxon>Pezizomycotina</taxon>
        <taxon>Sordariomycetes</taxon>
        <taxon>Sordariomycetidae</taxon>
        <taxon>Sordariales</taxon>
        <taxon>Lasiosphaeriaceae</taxon>
        <taxon>Lasiosphaeria</taxon>
    </lineage>
</organism>
<dbReference type="Gene3D" id="1.20.1560.10">
    <property type="entry name" value="ABC transporter type 1, transmembrane domain"/>
    <property type="match status" value="1"/>
</dbReference>
<evidence type="ECO:0000313" key="9">
    <source>
        <dbReference type="Proteomes" id="UP001275084"/>
    </source>
</evidence>
<dbReference type="PANTHER" id="PTHR43394">
    <property type="entry name" value="ATP-DEPENDENT PERMEASE MDL1, MITOCHONDRIAL"/>
    <property type="match status" value="1"/>
</dbReference>
<dbReference type="GO" id="GO:0005743">
    <property type="term" value="C:mitochondrial inner membrane"/>
    <property type="evidence" value="ECO:0007669"/>
    <property type="project" value="TreeGrafter"/>
</dbReference>
<feature type="region of interest" description="Disordered" evidence="5">
    <location>
        <begin position="147"/>
        <end position="168"/>
    </location>
</feature>
<protein>
    <recommendedName>
        <fullName evidence="7">ABC transmembrane type-1 domain-containing protein</fullName>
    </recommendedName>
</protein>
<sequence length="559" mass="61313">MDDLLEHEKRELVRQACIQAFANNFIQELPHKYGTKVGDRGGLLSGGQKQRIAITRSVISNPPILLPDEATSALDPTAERKVQASLDNVTEHRTTIMIANKLSTMQKADKIVVLSRGQIVEQGTHRQLLDCKGAYYQLVNAQTLHGGQGDIETEGSSPPSIVGSSDKTAEEKLDPAPLFKLTTKQNPQAPDQDQDSSKDKLEDAAVMYFVFSLGVLVCYLGVGLFWTVAAFHSTRFYRLEYFDAMLRQDVSFFDIKGHGAAEMTSRLSLHPQRLQNLISTNIALIILIFVNMFSCFLLAIAMGWKLGLVVIAGGMPTLFGAGYYRLRLEMSNEDRLSEMYVESARFASEAIGAIRTVSSLTLENKVLDGSLARLEECSSRELRSKMVAMLANAFADSLNLAVTSLAFWYGGKLLSEGVYDTRTFFIVFIGVLMGSNSGGIMFGYSSNVSQAHSAANHIISLRRSYPPINTSTGLLSLPPHDTSIPAIEFRNVTFTYPSCPSQPVLHSLSLTIRQGQSVGIVGASGMKSWWGGGGGIGRWCWRRGDILGNFMDVKVSPVR</sequence>
<feature type="transmembrane region" description="Helical" evidence="6">
    <location>
        <begin position="389"/>
        <end position="411"/>
    </location>
</feature>
<feature type="transmembrane region" description="Helical" evidence="6">
    <location>
        <begin position="206"/>
        <end position="231"/>
    </location>
</feature>
<evidence type="ECO:0000259" key="7">
    <source>
        <dbReference type="PROSITE" id="PS50929"/>
    </source>
</evidence>
<keyword evidence="3 6" id="KW-1133">Transmembrane helix</keyword>
<feature type="compositionally biased region" description="Polar residues" evidence="5">
    <location>
        <begin position="154"/>
        <end position="166"/>
    </location>
</feature>
<dbReference type="SUPFAM" id="SSF52540">
    <property type="entry name" value="P-loop containing nucleoside triphosphate hydrolases"/>
    <property type="match status" value="2"/>
</dbReference>
<dbReference type="InterPro" id="IPR027417">
    <property type="entry name" value="P-loop_NTPase"/>
</dbReference>
<gene>
    <name evidence="8" type="ORF">B0T25DRAFT_598804</name>
</gene>
<dbReference type="GO" id="GO:0090374">
    <property type="term" value="P:oligopeptide export from mitochondrion"/>
    <property type="evidence" value="ECO:0007669"/>
    <property type="project" value="TreeGrafter"/>
</dbReference>
<dbReference type="PROSITE" id="PS50929">
    <property type="entry name" value="ABC_TM1F"/>
    <property type="match status" value="1"/>
</dbReference>
<dbReference type="Pfam" id="PF00664">
    <property type="entry name" value="ABC_membrane"/>
    <property type="match status" value="1"/>
</dbReference>
<accession>A0AAJ0HXL0</accession>
<dbReference type="PANTHER" id="PTHR43394:SF1">
    <property type="entry name" value="ATP-BINDING CASSETTE SUB-FAMILY B MEMBER 10, MITOCHONDRIAL"/>
    <property type="match status" value="1"/>
</dbReference>
<evidence type="ECO:0000313" key="8">
    <source>
        <dbReference type="EMBL" id="KAK3364551.1"/>
    </source>
</evidence>
<dbReference type="GO" id="GO:0016887">
    <property type="term" value="F:ATP hydrolysis activity"/>
    <property type="evidence" value="ECO:0007669"/>
    <property type="project" value="InterPro"/>
</dbReference>
<keyword evidence="9" id="KW-1185">Reference proteome</keyword>
<reference evidence="8" key="1">
    <citation type="journal article" date="2023" name="Mol. Phylogenet. Evol.">
        <title>Genome-scale phylogeny and comparative genomics of the fungal order Sordariales.</title>
        <authorList>
            <person name="Hensen N."/>
            <person name="Bonometti L."/>
            <person name="Westerberg I."/>
            <person name="Brannstrom I.O."/>
            <person name="Guillou S."/>
            <person name="Cros-Aarteil S."/>
            <person name="Calhoun S."/>
            <person name="Haridas S."/>
            <person name="Kuo A."/>
            <person name="Mondo S."/>
            <person name="Pangilinan J."/>
            <person name="Riley R."/>
            <person name="LaButti K."/>
            <person name="Andreopoulos B."/>
            <person name="Lipzen A."/>
            <person name="Chen C."/>
            <person name="Yan M."/>
            <person name="Daum C."/>
            <person name="Ng V."/>
            <person name="Clum A."/>
            <person name="Steindorff A."/>
            <person name="Ohm R.A."/>
            <person name="Martin F."/>
            <person name="Silar P."/>
            <person name="Natvig D.O."/>
            <person name="Lalanne C."/>
            <person name="Gautier V."/>
            <person name="Ament-Velasquez S.L."/>
            <person name="Kruys A."/>
            <person name="Hutchinson M.I."/>
            <person name="Powell A.J."/>
            <person name="Barry K."/>
            <person name="Miller A.N."/>
            <person name="Grigoriev I.V."/>
            <person name="Debuchy R."/>
            <person name="Gladieux P."/>
            <person name="Hiltunen Thoren M."/>
            <person name="Johannesson H."/>
        </authorList>
    </citation>
    <scope>NUCLEOTIDE SEQUENCE</scope>
    <source>
        <strain evidence="8">CBS 955.72</strain>
    </source>
</reference>
<dbReference type="AlphaFoldDB" id="A0AAJ0HXL0"/>
<evidence type="ECO:0000256" key="3">
    <source>
        <dbReference type="ARBA" id="ARBA00022989"/>
    </source>
</evidence>
<dbReference type="InterPro" id="IPR036640">
    <property type="entry name" value="ABC1_TM_sf"/>
</dbReference>
<comment type="caution">
    <text evidence="8">The sequence shown here is derived from an EMBL/GenBank/DDBJ whole genome shotgun (WGS) entry which is preliminary data.</text>
</comment>
<dbReference type="InterPro" id="IPR011527">
    <property type="entry name" value="ABC1_TM_dom"/>
</dbReference>
<name>A0AAJ0HXL0_9PEZI</name>
<dbReference type="Gene3D" id="3.40.50.300">
    <property type="entry name" value="P-loop containing nucleotide triphosphate hydrolases"/>
    <property type="match status" value="2"/>
</dbReference>
<keyword evidence="2 6" id="KW-0812">Transmembrane</keyword>
<keyword evidence="4 6" id="KW-0472">Membrane</keyword>
<proteinExistence type="predicted"/>